<dbReference type="Proteomes" id="UP000481109">
    <property type="component" value="Unassembled WGS sequence"/>
</dbReference>
<sequence>MNGALVLAFGALALGVLLIVVVLLRFVPAAAVHAVWLGSPGMIRG</sequence>
<reference evidence="1 2" key="1">
    <citation type="submission" date="2020-02" db="EMBL/GenBank/DDBJ databases">
        <title>Whole-genome analyses of novel actinobacteria.</title>
        <authorList>
            <person name="Sahin N."/>
            <person name="Tokatli A."/>
        </authorList>
    </citation>
    <scope>NUCLEOTIDE SEQUENCE [LARGE SCALE GENOMIC DNA]</scope>
    <source>
        <strain evidence="1 2">YC504</strain>
    </source>
</reference>
<dbReference type="RefSeq" id="WP_165330711.1">
    <property type="nucleotide sequence ID" value="NZ_JAAKZW010000011.1"/>
</dbReference>
<comment type="caution">
    <text evidence="1">The sequence shown here is derived from an EMBL/GenBank/DDBJ whole genome shotgun (WGS) entry which is preliminary data.</text>
</comment>
<proteinExistence type="predicted"/>
<evidence type="ECO:0000313" key="1">
    <source>
        <dbReference type="EMBL" id="NGO75190.1"/>
    </source>
</evidence>
<protein>
    <submittedName>
        <fullName evidence="1">Uncharacterized protein</fullName>
    </submittedName>
</protein>
<accession>A0A6G4XEA8</accession>
<name>A0A6G4XEA8_9ACTN</name>
<gene>
    <name evidence="1" type="ORF">G6045_05755</name>
</gene>
<evidence type="ECO:0000313" key="2">
    <source>
        <dbReference type="Proteomes" id="UP000481109"/>
    </source>
</evidence>
<dbReference type="EMBL" id="JAAKZW010000011">
    <property type="protein sequence ID" value="NGO75190.1"/>
    <property type="molecule type" value="Genomic_DNA"/>
</dbReference>
<dbReference type="AlphaFoldDB" id="A0A6G4XEA8"/>
<organism evidence="1 2">
    <name type="scientific">Streptomyces mesophilus</name>
    <dbReference type="NCBI Taxonomy" id="1775132"/>
    <lineage>
        <taxon>Bacteria</taxon>
        <taxon>Bacillati</taxon>
        <taxon>Actinomycetota</taxon>
        <taxon>Actinomycetes</taxon>
        <taxon>Kitasatosporales</taxon>
        <taxon>Streptomycetaceae</taxon>
        <taxon>Streptomyces</taxon>
    </lineage>
</organism>
<keyword evidence="2" id="KW-1185">Reference proteome</keyword>